<dbReference type="GO" id="GO:0017177">
    <property type="term" value="C:glucosidase II complex"/>
    <property type="evidence" value="ECO:0007669"/>
    <property type="project" value="TreeGrafter"/>
</dbReference>
<proteinExistence type="inferred from homology"/>
<dbReference type="GO" id="GO:0030246">
    <property type="term" value="F:carbohydrate binding"/>
    <property type="evidence" value="ECO:0007669"/>
    <property type="project" value="InterPro"/>
</dbReference>
<name>A0AAD6UEA0_9AGAR</name>
<evidence type="ECO:0000256" key="5">
    <source>
        <dbReference type="ARBA" id="ARBA00022801"/>
    </source>
</evidence>
<dbReference type="GO" id="GO:0090599">
    <property type="term" value="F:alpha-glucosidase activity"/>
    <property type="evidence" value="ECO:0007669"/>
    <property type="project" value="TreeGrafter"/>
</dbReference>
<dbReference type="CDD" id="cd14752">
    <property type="entry name" value="GH31_N"/>
    <property type="match status" value="1"/>
</dbReference>
<protein>
    <recommendedName>
        <fullName evidence="9">Glucosidase II subunit alpha</fullName>
    </recommendedName>
</protein>
<dbReference type="InterPro" id="IPR000322">
    <property type="entry name" value="Glyco_hydro_31_TIM"/>
</dbReference>
<dbReference type="Gene3D" id="2.60.40.1760">
    <property type="entry name" value="glycosyl hydrolase (family 31)"/>
    <property type="match status" value="1"/>
</dbReference>
<dbReference type="Pfam" id="PF17137">
    <property type="entry name" value="DUF5110"/>
    <property type="match status" value="1"/>
</dbReference>
<evidence type="ECO:0000256" key="4">
    <source>
        <dbReference type="ARBA" id="ARBA00022729"/>
    </source>
</evidence>
<feature type="domain" description="Glycoside hydrolase family 31 TIM barrel" evidence="13">
    <location>
        <begin position="378"/>
        <end position="713"/>
    </location>
</feature>
<evidence type="ECO:0000256" key="12">
    <source>
        <dbReference type="SAM" id="SignalP"/>
    </source>
</evidence>
<dbReference type="Proteomes" id="UP001222325">
    <property type="component" value="Unassembled WGS sequence"/>
</dbReference>
<keyword evidence="7" id="KW-0325">Glycoprotein</keyword>
<evidence type="ECO:0000256" key="8">
    <source>
        <dbReference type="ARBA" id="ARBA00023295"/>
    </source>
</evidence>
<keyword evidence="6" id="KW-0256">Endoplasmic reticulum</keyword>
<keyword evidence="4 12" id="KW-0732">Signal</keyword>
<dbReference type="InterPro" id="IPR011013">
    <property type="entry name" value="Gal_mutarotase_sf_dom"/>
</dbReference>
<feature type="compositionally biased region" description="Basic and acidic residues" evidence="11">
    <location>
        <begin position="187"/>
        <end position="200"/>
    </location>
</feature>
<dbReference type="CDD" id="cd06603">
    <property type="entry name" value="GH31_GANC_GANAB_alpha"/>
    <property type="match status" value="1"/>
</dbReference>
<accession>A0AAD6UEA0</accession>
<evidence type="ECO:0000256" key="9">
    <source>
        <dbReference type="ARBA" id="ARBA00042895"/>
    </source>
</evidence>
<feature type="domain" description="Glycoside hydrolase family 31 N-terminal" evidence="14">
    <location>
        <begin position="89"/>
        <end position="334"/>
    </location>
</feature>
<dbReference type="PANTHER" id="PTHR22762:SF54">
    <property type="entry name" value="BCDNA.GH04962"/>
    <property type="match status" value="1"/>
</dbReference>
<dbReference type="Pfam" id="PF13802">
    <property type="entry name" value="Gal_mutarotas_2"/>
    <property type="match status" value="1"/>
</dbReference>
<dbReference type="PANTHER" id="PTHR22762">
    <property type="entry name" value="ALPHA-GLUCOSIDASE"/>
    <property type="match status" value="1"/>
</dbReference>
<evidence type="ECO:0000259" key="16">
    <source>
        <dbReference type="Pfam" id="PF21365"/>
    </source>
</evidence>
<dbReference type="Pfam" id="PF01055">
    <property type="entry name" value="Glyco_hydro_31_2nd"/>
    <property type="match status" value="1"/>
</dbReference>
<feature type="domain" description="Glycosyl hydrolase family 31 C-terminal" evidence="16">
    <location>
        <begin position="721"/>
        <end position="812"/>
    </location>
</feature>
<evidence type="ECO:0000259" key="14">
    <source>
        <dbReference type="Pfam" id="PF13802"/>
    </source>
</evidence>
<evidence type="ECO:0000256" key="1">
    <source>
        <dbReference type="ARBA" id="ARBA00004240"/>
    </source>
</evidence>
<dbReference type="InterPro" id="IPR033403">
    <property type="entry name" value="DUF5110"/>
</dbReference>
<keyword evidence="5 10" id="KW-0378">Hydrolase</keyword>
<comment type="subcellular location">
    <subcellularLocation>
        <location evidence="1">Endoplasmic reticulum</location>
    </subcellularLocation>
</comment>
<keyword evidence="18" id="KW-1185">Reference proteome</keyword>
<dbReference type="InterPro" id="IPR017853">
    <property type="entry name" value="GH"/>
</dbReference>
<dbReference type="InterPro" id="IPR048395">
    <property type="entry name" value="Glyco_hydro_31_C"/>
</dbReference>
<evidence type="ECO:0000256" key="11">
    <source>
        <dbReference type="SAM" id="MobiDB-lite"/>
    </source>
</evidence>
<comment type="caution">
    <text evidence="17">The sequence shown here is derived from an EMBL/GenBank/DDBJ whole genome shotgun (WGS) entry which is preliminary data.</text>
</comment>
<feature type="chain" id="PRO_5041911151" description="Glucosidase II subunit alpha" evidence="12">
    <location>
        <begin position="22"/>
        <end position="977"/>
    </location>
</feature>
<comment type="similarity">
    <text evidence="3 10">Belongs to the glycosyl hydrolase 31 family.</text>
</comment>
<dbReference type="GO" id="GO:0006491">
    <property type="term" value="P:N-glycan processing"/>
    <property type="evidence" value="ECO:0007669"/>
    <property type="project" value="TreeGrafter"/>
</dbReference>
<keyword evidence="8 10" id="KW-0326">Glycosidase</keyword>
<dbReference type="InterPro" id="IPR013780">
    <property type="entry name" value="Glyco_hydro_b"/>
</dbReference>
<evidence type="ECO:0000256" key="2">
    <source>
        <dbReference type="ARBA" id="ARBA00004833"/>
    </source>
</evidence>
<dbReference type="Gene3D" id="2.60.40.1180">
    <property type="entry name" value="Golgi alpha-mannosidase II"/>
    <property type="match status" value="2"/>
</dbReference>
<organism evidence="17 18">
    <name type="scientific">Mycena belliarum</name>
    <dbReference type="NCBI Taxonomy" id="1033014"/>
    <lineage>
        <taxon>Eukaryota</taxon>
        <taxon>Fungi</taxon>
        <taxon>Dikarya</taxon>
        <taxon>Basidiomycota</taxon>
        <taxon>Agaricomycotina</taxon>
        <taxon>Agaricomycetes</taxon>
        <taxon>Agaricomycetidae</taxon>
        <taxon>Agaricales</taxon>
        <taxon>Marasmiineae</taxon>
        <taxon>Mycenaceae</taxon>
        <taxon>Mycena</taxon>
    </lineage>
</organism>
<evidence type="ECO:0000259" key="15">
    <source>
        <dbReference type="Pfam" id="PF17137"/>
    </source>
</evidence>
<dbReference type="SUPFAM" id="SSF51445">
    <property type="entry name" value="(Trans)glycosidases"/>
    <property type="match status" value="1"/>
</dbReference>
<dbReference type="EMBL" id="JARJCN010000007">
    <property type="protein sequence ID" value="KAJ7099371.1"/>
    <property type="molecule type" value="Genomic_DNA"/>
</dbReference>
<dbReference type="AlphaFoldDB" id="A0AAD6UEA0"/>
<dbReference type="Gene3D" id="3.20.20.80">
    <property type="entry name" value="Glycosidases"/>
    <property type="match status" value="2"/>
</dbReference>
<reference evidence="17" key="1">
    <citation type="submission" date="2023-03" db="EMBL/GenBank/DDBJ databases">
        <title>Massive genome expansion in bonnet fungi (Mycena s.s.) driven by repeated elements and novel gene families across ecological guilds.</title>
        <authorList>
            <consortium name="Lawrence Berkeley National Laboratory"/>
            <person name="Harder C.B."/>
            <person name="Miyauchi S."/>
            <person name="Viragh M."/>
            <person name="Kuo A."/>
            <person name="Thoen E."/>
            <person name="Andreopoulos B."/>
            <person name="Lu D."/>
            <person name="Skrede I."/>
            <person name="Drula E."/>
            <person name="Henrissat B."/>
            <person name="Morin E."/>
            <person name="Kohler A."/>
            <person name="Barry K."/>
            <person name="LaButti K."/>
            <person name="Morin E."/>
            <person name="Salamov A."/>
            <person name="Lipzen A."/>
            <person name="Mereny Z."/>
            <person name="Hegedus B."/>
            <person name="Baldrian P."/>
            <person name="Stursova M."/>
            <person name="Weitz H."/>
            <person name="Taylor A."/>
            <person name="Grigoriev I.V."/>
            <person name="Nagy L.G."/>
            <person name="Martin F."/>
            <person name="Kauserud H."/>
        </authorList>
    </citation>
    <scope>NUCLEOTIDE SEQUENCE</scope>
    <source>
        <strain evidence="17">CBHHK173m</strain>
    </source>
</reference>
<sequence length="977" mass="108957">MPPWTLLGVLSLLLVVPDALAVKSHDFKTCSQAGFCRRGRALSARAAEAKSAWNSPYSLDPASIIIASNKAVFTAGVKSALYPEINFGLELRVHDDGVVRVRMDEINGLRKRYDEAASWALISEPQISEDITWTAGKKDIKAKYGNNEVVVAFEPLKISLLRGGKEQVVLNGQGLLHMEHFRTKAVEETKTEEAEPKPEEGAEDAAEQVVMKVPEVNPRAWFEGDTEDDWWEERFSTWTDSKPKGPESLSIDISFPSHGTIYGIPQHATRLALPTTAGDSPTFTDPYRLYNTDVFEYLASSPMSLYGSIPILHAHSADSTVGIFHAVGSETWIDVAHPTDKSTTTHWISESGILDLFLMPGPTPADVFAQYSALTGTPVLPPHWSLGYHQCRWNYISSDDVRTVQKRFDEEDMPVDVFWLDIEYSEDHKYFMWNEKNFPDPVDMTNDVAALGRKMVVIVDPHLKRTSTYPAFQEASDRQVLVKPPSGEGEYEGWCWSGSSSWIDFFNPNSWDWWKAKFKTTALKEGWSWTSSTTDIHIWNDMNEPSVFNGPEISMPRDNIHHGGWEHRDIHNINGMLFSNLTSQAVQERTDPPTRPFVLTRSFFAGSQRFGAMWTGDNLGTWEHMAVGIQMVLANGIAGLSFAGSDVGGFFGNPEPEMLVRWYQVGIFNPFLRAHAHIDTKRREPFLLEQPYKGIVKDLLRLRYTMLPVWYTAFRETSVTGVPVLRPHYVMFPKDPKGFDLDDQYFIGNSGLLVKPITTKGTTKTTVYLAEDEVYYDYFTHHAYRGTAKGKEIDYTAELHQVPLFVRGGSIVPTRERPRRASSLMHRDPFTLRVALAKAGAARGELYLDDGVSYAHEKGQFVWRAFEAATAKKTVRVASTDLGAARPGAAVDGIALASYDAGNKFAESIADVRVEKMVVVGLSGKPASVKVDGGAELVWEFTPGVAAGGKGEGVAGVLTIKDPKVRIVEDWAIIIQL</sequence>
<evidence type="ECO:0000259" key="13">
    <source>
        <dbReference type="Pfam" id="PF01055"/>
    </source>
</evidence>
<feature type="region of interest" description="Disordered" evidence="11">
    <location>
        <begin position="187"/>
        <end position="206"/>
    </location>
</feature>
<comment type="pathway">
    <text evidence="2">Glycan metabolism; N-glycan metabolism.</text>
</comment>
<evidence type="ECO:0000256" key="3">
    <source>
        <dbReference type="ARBA" id="ARBA00007806"/>
    </source>
</evidence>
<dbReference type="InterPro" id="IPR025887">
    <property type="entry name" value="Glyco_hydro_31_N_dom"/>
</dbReference>
<dbReference type="GO" id="GO:0005975">
    <property type="term" value="P:carbohydrate metabolic process"/>
    <property type="evidence" value="ECO:0007669"/>
    <property type="project" value="InterPro"/>
</dbReference>
<dbReference type="Pfam" id="PF21365">
    <property type="entry name" value="Glyco_hydro_31_3rd"/>
    <property type="match status" value="1"/>
</dbReference>
<dbReference type="SUPFAM" id="SSF51011">
    <property type="entry name" value="Glycosyl hydrolase domain"/>
    <property type="match status" value="1"/>
</dbReference>
<gene>
    <name evidence="17" type="ORF">B0H15DRAFT_820031</name>
</gene>
<evidence type="ECO:0000313" key="17">
    <source>
        <dbReference type="EMBL" id="KAJ7099371.1"/>
    </source>
</evidence>
<feature type="signal peptide" evidence="12">
    <location>
        <begin position="1"/>
        <end position="21"/>
    </location>
</feature>
<dbReference type="SUPFAM" id="SSF74650">
    <property type="entry name" value="Galactose mutarotase-like"/>
    <property type="match status" value="1"/>
</dbReference>
<evidence type="ECO:0000256" key="10">
    <source>
        <dbReference type="RuleBase" id="RU361185"/>
    </source>
</evidence>
<feature type="domain" description="DUF5110" evidence="15">
    <location>
        <begin position="830"/>
        <end position="878"/>
    </location>
</feature>
<evidence type="ECO:0000256" key="7">
    <source>
        <dbReference type="ARBA" id="ARBA00023180"/>
    </source>
</evidence>
<evidence type="ECO:0000256" key="6">
    <source>
        <dbReference type="ARBA" id="ARBA00022824"/>
    </source>
</evidence>
<evidence type="ECO:0000313" key="18">
    <source>
        <dbReference type="Proteomes" id="UP001222325"/>
    </source>
</evidence>